<keyword evidence="2" id="KW-1133">Transmembrane helix</keyword>
<sequence>MEPSRGHRAHAPEDFGIEFDELPALSLSFPSQSTQYSNRNSEEGSITNSQDPPERTNKYVSSKADPVLETLLDKTASSAEEGNEAPRTAREHQTPNWTPKWLRTTTLGLFAGLFLLFALCLAALLGYSLHRDGLFNIGDGTTQLYVWRFGPTATLTLTAIFWTRVEFQAMLYLPWISLGGSKPLTKETLTLDYTTMLSPMVLRRSWREKHYFVFFTVLVSFLLKAQVLFAPSLFSISIQRADHDVDISLRDIFDLDIDNEGLEESTAYYMSKALRNFDVRPPYGVTNNLAYQTFTRSDGSRGTVNEPLTAIVDGLFTGVECLKLQNHLIADQHRKEPGLSGEDVQQLIVSLALQFEGCEDYMRFGDLEILFTKTNDYDATWVLNSNLAPDRPCSNLPQQSPQFVYFAGVLRQSPDDKFKVEVVNQAAVLCASNASIAKVQVIDDGIDPKVTLLPDQPRTPVAANFWKMIASAVPPMYNDVDDGHTNKAPVEALANVLLDMELPVESYDSELMHQSVSKLFEALGPLVGHYRLRQPINDTITGSATMARPRLLVTPWICASMLTIFCIVSYIAGFAAWRHSGNAQRWAKNPTTILGTLHYFYQNPEVMAQVESLLPLETLMTLWSHNKFTPLVLRSWVRLAFLIVNTVVVGCLVTLLLLSNSNHGLTDVNVEGYSHFVWASLPAFVALGIALYISSLDRILRELSILYRASAKPSGIRDLNYSLLEMTGIRALFFSLRRRIWSTSLSQVLVIVCSLLTSLASVLFTATMTPMSSTTNLRQDTSFSPRRSNFAYGADKNYLATQRAVASVLLSQGDGNLTFSRNTYDDMIFNVYSTEDALDDSTDLSVSATIPATRLEGRCSRIPRDTYDIGVAESPNGNPAPYFAQSLVCNGTEHPSIRGREFIYVLRTDDDPAGSTYFADVVNPPVELNLLSKHHCKKEFNETAMFYLYPATSRVYKLVWGEFSQDAGELKFFSAWECDYSWYDVATEVNLVIVDGALSIDPQRPPRPNLETSRPRDVPLDVPYTGEVYDLFQDNLFPTIVRNGTSEKATRFASLVQPNGPLPKEIFGDPEREMEVLEHANHIFAFAAANIASRHNRAGNGLNSTALSDVPDPESLPSVEARLWQNDRHRLVQSPGVTYALVAILGLVIFVLVWSSLSDMVARHRRETHRWLLEMDIRDLAPEGFRSIAAMVVLLRDSNVLGFFSPDSGAMSSKELAASLGDLHFRLGWFRDEKKEEMVFTIGIDDGDGFRFMGGKNDLGKE</sequence>
<dbReference type="OrthoDB" id="5332281at2759"/>
<gene>
    <name evidence="3" type="ORF">CkaCkLH20_02258</name>
</gene>
<feature type="transmembrane region" description="Helical" evidence="2">
    <location>
        <begin position="211"/>
        <end position="234"/>
    </location>
</feature>
<proteinExistence type="predicted"/>
<evidence type="ECO:0000256" key="1">
    <source>
        <dbReference type="SAM" id="MobiDB-lite"/>
    </source>
</evidence>
<feature type="transmembrane region" description="Helical" evidence="2">
    <location>
        <begin position="1136"/>
        <end position="1157"/>
    </location>
</feature>
<protein>
    <submittedName>
        <fullName evidence="3">Uncharacterized protein</fullName>
    </submittedName>
</protein>
<accession>A0A9P6LLC7</accession>
<keyword evidence="4" id="KW-1185">Reference proteome</keyword>
<dbReference type="Pfam" id="PF11915">
    <property type="entry name" value="DUF3433"/>
    <property type="match status" value="2"/>
</dbReference>
<dbReference type="RefSeq" id="XP_038749765.1">
    <property type="nucleotide sequence ID" value="XM_038884977.1"/>
</dbReference>
<feature type="transmembrane region" description="Helical" evidence="2">
    <location>
        <begin position="636"/>
        <end position="658"/>
    </location>
</feature>
<feature type="transmembrane region" description="Helical" evidence="2">
    <location>
        <begin position="673"/>
        <end position="693"/>
    </location>
</feature>
<evidence type="ECO:0000256" key="2">
    <source>
        <dbReference type="SAM" id="Phobius"/>
    </source>
</evidence>
<keyword evidence="2" id="KW-0812">Transmembrane</keyword>
<comment type="caution">
    <text evidence="3">The sequence shown here is derived from an EMBL/GenBank/DDBJ whole genome shotgun (WGS) entry which is preliminary data.</text>
</comment>
<keyword evidence="2" id="KW-0472">Membrane</keyword>
<feature type="transmembrane region" description="Helical" evidence="2">
    <location>
        <begin position="553"/>
        <end position="577"/>
    </location>
</feature>
<dbReference type="EMBL" id="JAATWM020000005">
    <property type="protein sequence ID" value="KAF9880304.1"/>
    <property type="molecule type" value="Genomic_DNA"/>
</dbReference>
<dbReference type="PANTHER" id="PTHR37544:SF3">
    <property type="entry name" value="SPRAY"/>
    <property type="match status" value="1"/>
</dbReference>
<evidence type="ECO:0000313" key="3">
    <source>
        <dbReference type="EMBL" id="KAF9880304.1"/>
    </source>
</evidence>
<name>A0A9P6LLC7_9PEZI</name>
<reference evidence="3" key="2">
    <citation type="submission" date="2020-11" db="EMBL/GenBank/DDBJ databases">
        <title>Whole genome sequencing of Colletotrichum sp.</title>
        <authorList>
            <person name="Li H."/>
        </authorList>
    </citation>
    <scope>NUCLEOTIDE SEQUENCE</scope>
    <source>
        <strain evidence="3">CkLH20</strain>
    </source>
</reference>
<feature type="region of interest" description="Disordered" evidence="1">
    <location>
        <begin position="30"/>
        <end position="62"/>
    </location>
</feature>
<organism evidence="3 4">
    <name type="scientific">Colletotrichum karsti</name>
    <dbReference type="NCBI Taxonomy" id="1095194"/>
    <lineage>
        <taxon>Eukaryota</taxon>
        <taxon>Fungi</taxon>
        <taxon>Dikarya</taxon>
        <taxon>Ascomycota</taxon>
        <taxon>Pezizomycotina</taxon>
        <taxon>Sordariomycetes</taxon>
        <taxon>Hypocreomycetidae</taxon>
        <taxon>Glomerellales</taxon>
        <taxon>Glomerellaceae</taxon>
        <taxon>Colletotrichum</taxon>
        <taxon>Colletotrichum boninense species complex</taxon>
    </lineage>
</organism>
<dbReference type="Proteomes" id="UP000781932">
    <property type="component" value="Unassembled WGS sequence"/>
</dbReference>
<dbReference type="PANTHER" id="PTHR37544">
    <property type="entry name" value="SPRAY-RELATED"/>
    <property type="match status" value="1"/>
</dbReference>
<reference evidence="3" key="1">
    <citation type="submission" date="2020-03" db="EMBL/GenBank/DDBJ databases">
        <authorList>
            <person name="He L."/>
        </authorList>
    </citation>
    <scope>NUCLEOTIDE SEQUENCE</scope>
    <source>
        <strain evidence="3">CkLH20</strain>
    </source>
</reference>
<dbReference type="AlphaFoldDB" id="A0A9P6LLC7"/>
<dbReference type="InterPro" id="IPR021840">
    <property type="entry name" value="DUF3433"/>
</dbReference>
<feature type="region of interest" description="Disordered" evidence="1">
    <location>
        <begin position="75"/>
        <end position="97"/>
    </location>
</feature>
<evidence type="ECO:0000313" key="4">
    <source>
        <dbReference type="Proteomes" id="UP000781932"/>
    </source>
</evidence>
<feature type="transmembrane region" description="Helical" evidence="2">
    <location>
        <begin position="107"/>
        <end position="125"/>
    </location>
</feature>
<dbReference type="GeneID" id="62158051"/>
<feature type="transmembrane region" description="Helical" evidence="2">
    <location>
        <begin position="748"/>
        <end position="768"/>
    </location>
</feature>
<feature type="compositionally biased region" description="Polar residues" evidence="1">
    <location>
        <begin position="30"/>
        <end position="51"/>
    </location>
</feature>
<feature type="transmembrane region" description="Helical" evidence="2">
    <location>
        <begin position="145"/>
        <end position="163"/>
    </location>
</feature>